<feature type="region of interest" description="Disordered" evidence="7">
    <location>
        <begin position="1"/>
        <end position="140"/>
    </location>
</feature>
<dbReference type="PANTHER" id="PTHR13393">
    <property type="entry name" value="SAM-DEPENDENT METHYLTRANSFERASE"/>
    <property type="match status" value="1"/>
</dbReference>
<feature type="compositionally biased region" description="Low complexity" evidence="7">
    <location>
        <begin position="61"/>
        <end position="80"/>
    </location>
</feature>
<evidence type="ECO:0000256" key="1">
    <source>
        <dbReference type="ARBA" id="ARBA00022490"/>
    </source>
</evidence>
<name>A0A1E5CVV4_9VIBR</name>
<comment type="similarity">
    <text evidence="6">Belongs to the methyltransferase superfamily. METTL16/RlmF family.</text>
</comment>
<dbReference type="HAMAP" id="MF_01848">
    <property type="entry name" value="23SrRNA_methyltr_F"/>
    <property type="match status" value="1"/>
</dbReference>
<evidence type="ECO:0000256" key="2">
    <source>
        <dbReference type="ARBA" id="ARBA00022552"/>
    </source>
</evidence>
<evidence type="ECO:0000256" key="7">
    <source>
        <dbReference type="SAM" id="MobiDB-lite"/>
    </source>
</evidence>
<keyword evidence="5 6" id="KW-0949">S-adenosyl-L-methionine</keyword>
<dbReference type="Gene3D" id="3.40.50.150">
    <property type="entry name" value="Vaccinia Virus protein VP39"/>
    <property type="match status" value="1"/>
</dbReference>
<comment type="subcellular location">
    <subcellularLocation>
        <location evidence="6">Cytoplasm</location>
    </subcellularLocation>
</comment>
<gene>
    <name evidence="6" type="primary">rlmF</name>
    <name evidence="8" type="ORF">A130_18265</name>
</gene>
<comment type="caution">
    <text evidence="8">The sequence shown here is derived from an EMBL/GenBank/DDBJ whole genome shotgun (WGS) entry which is preliminary data.</text>
</comment>
<evidence type="ECO:0000256" key="4">
    <source>
        <dbReference type="ARBA" id="ARBA00022679"/>
    </source>
</evidence>
<dbReference type="CDD" id="cd02440">
    <property type="entry name" value="AdoMet_MTases"/>
    <property type="match status" value="1"/>
</dbReference>
<dbReference type="AlphaFoldDB" id="A0A1E5CVV4"/>
<dbReference type="InterPro" id="IPR016909">
    <property type="entry name" value="rRNA_lsu_MeTfrase_F"/>
</dbReference>
<comment type="catalytic activity">
    <reaction evidence="6">
        <text>adenosine(1618) in 23S rRNA + S-adenosyl-L-methionine = N(6)-methyladenosine(1618) in 23S rRNA + S-adenosyl-L-homocysteine + H(+)</text>
        <dbReference type="Rhea" id="RHEA:16497"/>
        <dbReference type="Rhea" id="RHEA-COMP:10229"/>
        <dbReference type="Rhea" id="RHEA-COMP:10231"/>
        <dbReference type="ChEBI" id="CHEBI:15378"/>
        <dbReference type="ChEBI" id="CHEBI:57856"/>
        <dbReference type="ChEBI" id="CHEBI:59789"/>
        <dbReference type="ChEBI" id="CHEBI:74411"/>
        <dbReference type="ChEBI" id="CHEBI:74449"/>
        <dbReference type="EC" id="2.1.1.181"/>
    </reaction>
</comment>
<organism evidence="8 9">
    <name type="scientific">Vibrio genomosp. F6 str. FF-238</name>
    <dbReference type="NCBI Taxonomy" id="1191298"/>
    <lineage>
        <taxon>Bacteria</taxon>
        <taxon>Pseudomonadati</taxon>
        <taxon>Pseudomonadota</taxon>
        <taxon>Gammaproteobacteria</taxon>
        <taxon>Vibrionales</taxon>
        <taxon>Vibrionaceae</taxon>
        <taxon>Vibrio</taxon>
    </lineage>
</organism>
<dbReference type="Proteomes" id="UP000094165">
    <property type="component" value="Unassembled WGS sequence"/>
</dbReference>
<feature type="compositionally biased region" description="Polar residues" evidence="7">
    <location>
        <begin position="104"/>
        <end position="114"/>
    </location>
</feature>
<dbReference type="RefSeq" id="WP_017052285.1">
    <property type="nucleotide sequence ID" value="NZ_AJYW02000205.1"/>
</dbReference>
<comment type="function">
    <text evidence="6">Specifically methylates the adenine in position 1618 of 23S rRNA.</text>
</comment>
<dbReference type="NCBIfam" id="NF008725">
    <property type="entry name" value="PRK11727.1"/>
    <property type="match status" value="1"/>
</dbReference>
<reference evidence="8 9" key="1">
    <citation type="journal article" date="2012" name="Science">
        <title>Ecological populations of bacteria act as socially cohesive units of antibiotic production and resistance.</title>
        <authorList>
            <person name="Cordero O.X."/>
            <person name="Wildschutte H."/>
            <person name="Kirkup B."/>
            <person name="Proehl S."/>
            <person name="Ngo L."/>
            <person name="Hussain F."/>
            <person name="Le Roux F."/>
            <person name="Mincer T."/>
            <person name="Polz M.F."/>
        </authorList>
    </citation>
    <scope>NUCLEOTIDE SEQUENCE [LARGE SCALE GENOMIC DNA]</scope>
    <source>
        <strain evidence="8 9">FF-238</strain>
    </source>
</reference>
<keyword evidence="1 6" id="KW-0963">Cytoplasm</keyword>
<proteinExistence type="inferred from homology"/>
<dbReference type="GO" id="GO:0052907">
    <property type="term" value="F:23S rRNA (adenine(1618)-N(6))-methyltransferase activity"/>
    <property type="evidence" value="ECO:0007669"/>
    <property type="project" value="UniProtKB-EC"/>
</dbReference>
<evidence type="ECO:0000256" key="3">
    <source>
        <dbReference type="ARBA" id="ARBA00022603"/>
    </source>
</evidence>
<keyword evidence="2 6" id="KW-0698">rRNA processing</keyword>
<dbReference type="GO" id="GO:0070475">
    <property type="term" value="P:rRNA base methylation"/>
    <property type="evidence" value="ECO:0007669"/>
    <property type="project" value="TreeGrafter"/>
</dbReference>
<dbReference type="GO" id="GO:0005737">
    <property type="term" value="C:cytoplasm"/>
    <property type="evidence" value="ECO:0007669"/>
    <property type="project" value="UniProtKB-SubCell"/>
</dbReference>
<feature type="compositionally biased region" description="Basic and acidic residues" evidence="7">
    <location>
        <begin position="81"/>
        <end position="95"/>
    </location>
</feature>
<accession>A0A1E5CVV4</accession>
<evidence type="ECO:0000256" key="6">
    <source>
        <dbReference type="HAMAP-Rule" id="MF_01848"/>
    </source>
</evidence>
<keyword evidence="3 6" id="KW-0489">Methyltransferase</keyword>
<feature type="compositionally biased region" description="Polar residues" evidence="7">
    <location>
        <begin position="40"/>
        <end position="60"/>
    </location>
</feature>
<dbReference type="SUPFAM" id="SSF53335">
    <property type="entry name" value="S-adenosyl-L-methionine-dependent methyltransferases"/>
    <property type="match status" value="1"/>
</dbReference>
<feature type="compositionally biased region" description="Basic residues" evidence="7">
    <location>
        <begin position="116"/>
        <end position="129"/>
    </location>
</feature>
<keyword evidence="9" id="KW-1185">Reference proteome</keyword>
<evidence type="ECO:0000313" key="8">
    <source>
        <dbReference type="EMBL" id="OEE74084.1"/>
    </source>
</evidence>
<dbReference type="InterPro" id="IPR010286">
    <property type="entry name" value="METTL16/RlmF"/>
</dbReference>
<dbReference type="EC" id="2.1.1.181" evidence="6"/>
<protein>
    <recommendedName>
        <fullName evidence="6">Ribosomal RNA large subunit methyltransferase F</fullName>
        <ecNumber evidence="6">2.1.1.181</ecNumber>
    </recommendedName>
    <alternativeName>
        <fullName evidence="6">23S rRNA mA1618 methyltransferase</fullName>
    </alternativeName>
    <alternativeName>
        <fullName evidence="6">rRNA adenine N-6-methyltransferase</fullName>
    </alternativeName>
</protein>
<dbReference type="EMBL" id="AJYW02000205">
    <property type="protein sequence ID" value="OEE74084.1"/>
    <property type="molecule type" value="Genomic_DNA"/>
</dbReference>
<keyword evidence="4 6" id="KW-0808">Transferase</keyword>
<evidence type="ECO:0000313" key="9">
    <source>
        <dbReference type="Proteomes" id="UP000094165"/>
    </source>
</evidence>
<feature type="compositionally biased region" description="Polar residues" evidence="7">
    <location>
        <begin position="1"/>
        <end position="10"/>
    </location>
</feature>
<dbReference type="PANTHER" id="PTHR13393:SF0">
    <property type="entry name" value="RNA N6-ADENOSINE-METHYLTRANSFERASE METTL16"/>
    <property type="match status" value="1"/>
</dbReference>
<sequence>MTQSKQTSTTEPKKTLSLNKSRDGVTVSQKSNSKNRRSQKASAQPSMTDKSESSKTGSNQSKASNPHSKSANSKSSSSKVSGEKRPNFKKSDSRKPSGFKPNGNKPSSNKTGSNKPHGRHGGKRSAPKLKGKDGLHARNQHKGRYDFVALAQALPELSEHIIKNPMGESSIDFSNPVAVKMLNKSLLAHHYGVKHWDIPEGYLCPPIPGRADYIHRVADLINDELDGAEFSHKTVTALDIGMGANCIYPIIGVSEYGWRFVASDVDPLSIKMASFIASTNPHLKGRIQCRLQNDSDSIFKGVIKKKERYDITVCNPPFHKSQEEAQQGSQRKIDNLNANKVKRGGRAIQGKPFKETANLKASSSKAPILNFGGQNNELWCPGGEAEFIAKMVKESENYAHQVLWFTTLMSKGEHVDQTRVLLEKVGARSVKFVEMSQGQKVSRFVAWTFLDKQQRQDWLLGEEQE</sequence>
<dbReference type="Pfam" id="PF05971">
    <property type="entry name" value="Methyltransf_10"/>
    <property type="match status" value="1"/>
</dbReference>
<evidence type="ECO:0000256" key="5">
    <source>
        <dbReference type="ARBA" id="ARBA00022691"/>
    </source>
</evidence>
<dbReference type="InterPro" id="IPR029063">
    <property type="entry name" value="SAM-dependent_MTases_sf"/>
</dbReference>